<dbReference type="OrthoDB" id="9803907at2"/>
<dbReference type="PROSITE" id="PS50975">
    <property type="entry name" value="ATP_GRASP"/>
    <property type="match status" value="1"/>
</dbReference>
<keyword evidence="3" id="KW-0436">Ligase</keyword>
<evidence type="ECO:0000256" key="1">
    <source>
        <dbReference type="PROSITE-ProRule" id="PRU00409"/>
    </source>
</evidence>
<evidence type="ECO:0000313" key="4">
    <source>
        <dbReference type="Proteomes" id="UP000095594"/>
    </source>
</evidence>
<name>A0A174GU31_9CLOT</name>
<dbReference type="Gene3D" id="3.40.50.20">
    <property type="match status" value="1"/>
</dbReference>
<reference evidence="3 4" key="1">
    <citation type="submission" date="2015-09" db="EMBL/GenBank/DDBJ databases">
        <authorList>
            <consortium name="Pathogen Informatics"/>
        </authorList>
    </citation>
    <scope>NUCLEOTIDE SEQUENCE [LARGE SCALE GENOMIC DNA]</scope>
    <source>
        <strain evidence="3 4">2789STDY5834856</strain>
    </source>
</reference>
<evidence type="ECO:0000259" key="2">
    <source>
        <dbReference type="PROSITE" id="PS50975"/>
    </source>
</evidence>
<dbReference type="Pfam" id="PF21360">
    <property type="entry name" value="PylC-like_N"/>
    <property type="match status" value="1"/>
</dbReference>
<dbReference type="SUPFAM" id="SSF56059">
    <property type="entry name" value="Glutathione synthetase ATP-binding domain-like"/>
    <property type="match status" value="1"/>
</dbReference>
<dbReference type="Proteomes" id="UP000095594">
    <property type="component" value="Unassembled WGS sequence"/>
</dbReference>
<dbReference type="EMBL" id="CYZX01000012">
    <property type="protein sequence ID" value="CUO64598.1"/>
    <property type="molecule type" value="Genomic_DNA"/>
</dbReference>
<dbReference type="GO" id="GO:0046872">
    <property type="term" value="F:metal ion binding"/>
    <property type="evidence" value="ECO:0007669"/>
    <property type="project" value="InterPro"/>
</dbReference>
<organism evidence="3 4">
    <name type="scientific">Clostridium disporicum</name>
    <dbReference type="NCBI Taxonomy" id="84024"/>
    <lineage>
        <taxon>Bacteria</taxon>
        <taxon>Bacillati</taxon>
        <taxon>Bacillota</taxon>
        <taxon>Clostridia</taxon>
        <taxon>Eubacteriales</taxon>
        <taxon>Clostridiaceae</taxon>
        <taxon>Clostridium</taxon>
    </lineage>
</organism>
<dbReference type="InterPro" id="IPR003806">
    <property type="entry name" value="ATP-grasp_PylC-type"/>
</dbReference>
<dbReference type="GO" id="GO:0005524">
    <property type="term" value="F:ATP binding"/>
    <property type="evidence" value="ECO:0007669"/>
    <property type="project" value="UniProtKB-UniRule"/>
</dbReference>
<evidence type="ECO:0000313" key="3">
    <source>
        <dbReference type="EMBL" id="CUO64598.1"/>
    </source>
</evidence>
<dbReference type="RefSeq" id="WP_055266191.1">
    <property type="nucleotide sequence ID" value="NZ_CABIXQ010000012.1"/>
</dbReference>
<accession>A0A174GU31</accession>
<proteinExistence type="predicted"/>
<keyword evidence="1" id="KW-0067">ATP-binding</keyword>
<dbReference type="GO" id="GO:0004088">
    <property type="term" value="F:carbamoyl-phosphate synthase (glutamine-hydrolyzing) activity"/>
    <property type="evidence" value="ECO:0007669"/>
    <property type="project" value="UniProtKB-EC"/>
</dbReference>
<dbReference type="Gene3D" id="3.30.1490.20">
    <property type="entry name" value="ATP-grasp fold, A domain"/>
    <property type="match status" value="1"/>
</dbReference>
<feature type="domain" description="ATP-grasp" evidence="2">
    <location>
        <begin position="122"/>
        <end position="296"/>
    </location>
</feature>
<protein>
    <submittedName>
        <fullName evidence="3">Carbamoyl phosphate synthase-like protein</fullName>
        <ecNumber evidence="3">6.3.5.5</ecNumber>
    </submittedName>
</protein>
<gene>
    <name evidence="3" type="ORF">ERS852471_01957</name>
</gene>
<sequence>MNINILILSAGRRVELVKCFKDAANSLKINSNIITADISKTAPAIYFGDKNYIIPRIGEENYIDSIIDICKEEEIKLIVPTIDTELSILSQNKELIEEITEAKVLISSREVINICRNKINTSMFFEKNGFGIPRLINDYNLSAGNYKFPLFIKPLDGSSSINTFKINNRLQLDFFIKYVKNPIIQEFIEGKEYTIDAFIDFDGNPITIVPRERIATRSGEISKGKIVKDRDLIEEIKEVISVLKPIGHITFQCMKTREGIKFIEINPRFGGGAPMTIKAGANSPMNLYKLLMGEKLTYNEDYEDNMIALRFDDSIFINSEGQLV</sequence>
<dbReference type="InterPro" id="IPR011761">
    <property type="entry name" value="ATP-grasp"/>
</dbReference>
<dbReference type="EC" id="6.3.5.5" evidence="3"/>
<dbReference type="InterPro" id="IPR048764">
    <property type="entry name" value="PylC_N"/>
</dbReference>
<dbReference type="AlphaFoldDB" id="A0A174GU31"/>
<dbReference type="Gene3D" id="3.30.470.20">
    <property type="entry name" value="ATP-grasp fold, B domain"/>
    <property type="match status" value="1"/>
</dbReference>
<dbReference type="Pfam" id="PF02655">
    <property type="entry name" value="ATP-grasp_3"/>
    <property type="match status" value="1"/>
</dbReference>
<keyword evidence="1" id="KW-0547">Nucleotide-binding</keyword>
<dbReference type="InterPro" id="IPR013815">
    <property type="entry name" value="ATP_grasp_subdomain_1"/>
</dbReference>